<dbReference type="CDD" id="cd09317">
    <property type="entry name" value="TDT_Mae1_like"/>
    <property type="match status" value="1"/>
</dbReference>
<comment type="subcellular location">
    <subcellularLocation>
        <location evidence="1">Membrane</location>
        <topology evidence="1">Multi-pass membrane protein</topology>
    </subcellularLocation>
</comment>
<evidence type="ECO:0000256" key="1">
    <source>
        <dbReference type="ARBA" id="ARBA00004141"/>
    </source>
</evidence>
<dbReference type="InterPro" id="IPR030185">
    <property type="entry name" value="Mae1"/>
</dbReference>
<keyword evidence="2 6" id="KW-0812">Transmembrane</keyword>
<feature type="transmembrane region" description="Helical" evidence="6">
    <location>
        <begin position="212"/>
        <end position="234"/>
    </location>
</feature>
<dbReference type="Pfam" id="PF03595">
    <property type="entry name" value="SLAC1"/>
    <property type="match status" value="1"/>
</dbReference>
<feature type="compositionally biased region" description="Polar residues" evidence="5">
    <location>
        <begin position="467"/>
        <end position="477"/>
    </location>
</feature>
<keyword evidence="8" id="KW-1185">Reference proteome</keyword>
<evidence type="ECO:0000256" key="5">
    <source>
        <dbReference type="SAM" id="MobiDB-lite"/>
    </source>
</evidence>
<feature type="transmembrane region" description="Helical" evidence="6">
    <location>
        <begin position="383"/>
        <end position="406"/>
    </location>
</feature>
<dbReference type="GO" id="GO:0016020">
    <property type="term" value="C:membrane"/>
    <property type="evidence" value="ECO:0007669"/>
    <property type="project" value="UniProtKB-SubCell"/>
</dbReference>
<gene>
    <name evidence="7" type="ORF">FA10DRAFT_280693</name>
</gene>
<feature type="transmembrane region" description="Helical" evidence="6">
    <location>
        <begin position="69"/>
        <end position="90"/>
    </location>
</feature>
<proteinExistence type="predicted"/>
<evidence type="ECO:0000256" key="3">
    <source>
        <dbReference type="ARBA" id="ARBA00022989"/>
    </source>
</evidence>
<dbReference type="InterPro" id="IPR038665">
    <property type="entry name" value="Voltage-dep_anion_channel_sf"/>
</dbReference>
<dbReference type="GeneID" id="37045552"/>
<keyword evidence="4 6" id="KW-0472">Membrane</keyword>
<dbReference type="STRING" id="215250.A0A316YFS0"/>
<evidence type="ECO:0008006" key="9">
    <source>
        <dbReference type="Google" id="ProtNLM"/>
    </source>
</evidence>
<accession>A0A316YFS0</accession>
<dbReference type="AlphaFoldDB" id="A0A316YFS0"/>
<feature type="region of interest" description="Disordered" evidence="5">
    <location>
        <begin position="420"/>
        <end position="477"/>
    </location>
</feature>
<feature type="compositionally biased region" description="Polar residues" evidence="5">
    <location>
        <begin position="438"/>
        <end position="448"/>
    </location>
</feature>
<dbReference type="EMBL" id="KZ819638">
    <property type="protein sequence ID" value="PWN88059.1"/>
    <property type="molecule type" value="Genomic_DNA"/>
</dbReference>
<feature type="transmembrane region" description="Helical" evidence="6">
    <location>
        <begin position="110"/>
        <end position="130"/>
    </location>
</feature>
<organism evidence="7 8">
    <name type="scientific">Acaromyces ingoldii</name>
    <dbReference type="NCBI Taxonomy" id="215250"/>
    <lineage>
        <taxon>Eukaryota</taxon>
        <taxon>Fungi</taxon>
        <taxon>Dikarya</taxon>
        <taxon>Basidiomycota</taxon>
        <taxon>Ustilaginomycotina</taxon>
        <taxon>Exobasidiomycetes</taxon>
        <taxon>Exobasidiales</taxon>
        <taxon>Cryptobasidiaceae</taxon>
        <taxon>Acaromyces</taxon>
    </lineage>
</organism>
<dbReference type="Proteomes" id="UP000245768">
    <property type="component" value="Unassembled WGS sequence"/>
</dbReference>
<evidence type="ECO:0000313" key="7">
    <source>
        <dbReference type="EMBL" id="PWN88059.1"/>
    </source>
</evidence>
<dbReference type="PANTHER" id="PTHR31162:SF0">
    <property type="entry name" value="MALIC ACID TRANSPORT PROTEIN"/>
    <property type="match status" value="1"/>
</dbReference>
<evidence type="ECO:0000256" key="6">
    <source>
        <dbReference type="SAM" id="Phobius"/>
    </source>
</evidence>
<dbReference type="InterPro" id="IPR004695">
    <property type="entry name" value="SLAC1/Mae1/Ssu1/TehA"/>
</dbReference>
<feature type="transmembrane region" description="Helical" evidence="6">
    <location>
        <begin position="293"/>
        <end position="310"/>
    </location>
</feature>
<keyword evidence="3 6" id="KW-1133">Transmembrane helix</keyword>
<feature type="transmembrane region" description="Helical" evidence="6">
    <location>
        <begin position="356"/>
        <end position="377"/>
    </location>
</feature>
<feature type="transmembrane region" description="Helical" evidence="6">
    <location>
        <begin position="137"/>
        <end position="159"/>
    </location>
</feature>
<dbReference type="OrthoDB" id="2901184at2759"/>
<dbReference type="Gene3D" id="1.50.10.150">
    <property type="entry name" value="Voltage-dependent anion channel"/>
    <property type="match status" value="1"/>
</dbReference>
<feature type="transmembrane region" description="Helical" evidence="6">
    <location>
        <begin position="254"/>
        <end position="272"/>
    </location>
</feature>
<name>A0A316YFS0_9BASI</name>
<dbReference type="InParanoid" id="A0A316YFS0"/>
<feature type="transmembrane region" description="Helical" evidence="6">
    <location>
        <begin position="179"/>
        <end position="200"/>
    </location>
</feature>
<evidence type="ECO:0000256" key="4">
    <source>
        <dbReference type="ARBA" id="ARBA00023136"/>
    </source>
</evidence>
<feature type="transmembrane region" description="Helical" evidence="6">
    <location>
        <begin position="35"/>
        <end position="57"/>
    </location>
</feature>
<dbReference type="GO" id="GO:0015140">
    <property type="term" value="F:malate transmembrane transporter activity"/>
    <property type="evidence" value="ECO:0007669"/>
    <property type="project" value="InterPro"/>
</dbReference>
<evidence type="ECO:0000313" key="8">
    <source>
        <dbReference type="Proteomes" id="UP000245768"/>
    </source>
</evidence>
<dbReference type="PANTHER" id="PTHR31162">
    <property type="entry name" value="MALIC ACID TRANSPORT PROTEIN-RELATED"/>
    <property type="match status" value="1"/>
</dbReference>
<protein>
    <recommendedName>
        <fullName evidence="9">C4-dicarboxylate transporter/malic acid transport protein</fullName>
    </recommendedName>
</protein>
<sequence>MQQAFGRKLFSSFSLSSSKNNEMSFLTNRLRHFTWAWFTVFLLSQPMSTGGIALVLGQLPFQFDGLKTIGLIFYIADVVLFFLVVIAMILRYTLAGASFRYTVTHPTECLFMPTSQLAFATIVMGMGLYAEPHTAPWCIQAMLSSFAQWTIFLLLAHAPSTFTLSTVESQKSNHTTQNLSPGFILPIFPSMLVGTIANSITKSSQLKQSESLNIAIAGLTFQGLGFLVSCFVYAMLLRRLMQFGLPEPSHRTGLYIAAGPCGFTGLALLGMARNASNFLPEGALSPMFPSSDDLAKLLLVLGLLAALLLWQLAAFWWLLATFSILSAVGKSFLTVQGRRNLRERPREEVHCFSMSWWASIFPISGFCICTIYIGQALDNSRAVGWFATGVAIYLVCAYFTVLAFMIEAVVRGRIMRTGRDEDKPMPRLSRNQTRNRKSGVTSTVNSGTFRDVERSASDETMVDVQQGIVSSSHNEQK</sequence>
<reference evidence="7 8" key="1">
    <citation type="journal article" date="2018" name="Mol. Biol. Evol.">
        <title>Broad Genomic Sampling Reveals a Smut Pathogenic Ancestry of the Fungal Clade Ustilaginomycotina.</title>
        <authorList>
            <person name="Kijpornyongpan T."/>
            <person name="Mondo S.J."/>
            <person name="Barry K."/>
            <person name="Sandor L."/>
            <person name="Lee J."/>
            <person name="Lipzen A."/>
            <person name="Pangilinan J."/>
            <person name="LaButti K."/>
            <person name="Hainaut M."/>
            <person name="Henrissat B."/>
            <person name="Grigoriev I.V."/>
            <person name="Spatafora J.W."/>
            <person name="Aime M.C."/>
        </authorList>
    </citation>
    <scope>NUCLEOTIDE SEQUENCE [LARGE SCALE GENOMIC DNA]</scope>
    <source>
        <strain evidence="7 8">MCA 4198</strain>
    </source>
</reference>
<dbReference type="RefSeq" id="XP_025375257.1">
    <property type="nucleotide sequence ID" value="XM_025523636.1"/>
</dbReference>
<evidence type="ECO:0000256" key="2">
    <source>
        <dbReference type="ARBA" id="ARBA00022692"/>
    </source>
</evidence>